<gene>
    <name evidence="2" type="ORF">BCR36DRAFT_136320</name>
</gene>
<sequence>MDQDVDVDDIAQVEMMEEMEKMLPLINEEELFNIELPKEPIPTDDSKKIKIFQNLIDIPEIKAKVNTLMPPNIQLQSPIVQQISPINGNLPFIPQPGMIRPNSNFIPPNIPIQMNPNMRPPMISFPPNVRPQLPPMGMPVPPNGMVPMNIPPNTQVRPLPNRQIPINQPLPHKKPFKQNTVHSTEQLSKKPLSTSASAVISAAPQLRDLQKELTTLVPSSLRRRGPTTKLPRKSTMGSNSLKPTINLAPEFDENGQIKISTVPETSKPKENNINNKQDDYEAFMKEVSGLL</sequence>
<evidence type="ECO:0000313" key="3">
    <source>
        <dbReference type="Proteomes" id="UP000193719"/>
    </source>
</evidence>
<feature type="compositionally biased region" description="Basic residues" evidence="1">
    <location>
        <begin position="221"/>
        <end position="232"/>
    </location>
</feature>
<proteinExistence type="predicted"/>
<dbReference type="AlphaFoldDB" id="A0A1Y1VKX6"/>
<keyword evidence="3" id="KW-1185">Reference proteome</keyword>
<protein>
    <submittedName>
        <fullName evidence="2">Uncharacterized protein</fullName>
    </submittedName>
</protein>
<comment type="caution">
    <text evidence="2">The sequence shown here is derived from an EMBL/GenBank/DDBJ whole genome shotgun (WGS) entry which is preliminary data.</text>
</comment>
<evidence type="ECO:0000313" key="2">
    <source>
        <dbReference type="EMBL" id="ORX57766.1"/>
    </source>
</evidence>
<accession>A0A1Y1VKX6</accession>
<dbReference type="Proteomes" id="UP000193719">
    <property type="component" value="Unassembled WGS sequence"/>
</dbReference>
<organism evidence="2 3">
    <name type="scientific">Piromyces finnis</name>
    <dbReference type="NCBI Taxonomy" id="1754191"/>
    <lineage>
        <taxon>Eukaryota</taxon>
        <taxon>Fungi</taxon>
        <taxon>Fungi incertae sedis</taxon>
        <taxon>Chytridiomycota</taxon>
        <taxon>Chytridiomycota incertae sedis</taxon>
        <taxon>Neocallimastigomycetes</taxon>
        <taxon>Neocallimastigales</taxon>
        <taxon>Neocallimastigaceae</taxon>
        <taxon>Piromyces</taxon>
    </lineage>
</organism>
<dbReference type="STRING" id="1754191.A0A1Y1VKX6"/>
<reference evidence="2 3" key="2">
    <citation type="submission" date="2016-08" db="EMBL/GenBank/DDBJ databases">
        <title>Pervasive Adenine N6-methylation of Active Genes in Fungi.</title>
        <authorList>
            <consortium name="DOE Joint Genome Institute"/>
            <person name="Mondo S.J."/>
            <person name="Dannebaum R.O."/>
            <person name="Kuo R.C."/>
            <person name="Labutti K."/>
            <person name="Haridas S."/>
            <person name="Kuo A."/>
            <person name="Salamov A."/>
            <person name="Ahrendt S.R."/>
            <person name="Lipzen A."/>
            <person name="Sullivan W."/>
            <person name="Andreopoulos W.B."/>
            <person name="Clum A."/>
            <person name="Lindquist E."/>
            <person name="Daum C."/>
            <person name="Ramamoorthy G.K."/>
            <person name="Gryganskyi A."/>
            <person name="Culley D."/>
            <person name="Magnuson J.K."/>
            <person name="James T.Y."/>
            <person name="O'Malley M.A."/>
            <person name="Stajich J.E."/>
            <person name="Spatafora J.W."/>
            <person name="Visel A."/>
            <person name="Grigoriev I.V."/>
        </authorList>
    </citation>
    <scope>NUCLEOTIDE SEQUENCE [LARGE SCALE GENOMIC DNA]</scope>
    <source>
        <strain evidence="3">finn</strain>
    </source>
</reference>
<reference evidence="2 3" key="1">
    <citation type="submission" date="2016-08" db="EMBL/GenBank/DDBJ databases">
        <title>Genomes of anaerobic fungi encode conserved fungal cellulosomes for biomass hydrolysis.</title>
        <authorList>
            <consortium name="DOE Joint Genome Institute"/>
            <person name="Haitjema C.H."/>
            <person name="Gilmore S.P."/>
            <person name="Henske J.K."/>
            <person name="Solomon K.V."/>
            <person name="De Groot R."/>
            <person name="Kuo A."/>
            <person name="Mondo S.J."/>
            <person name="Salamov A.A."/>
            <person name="Labutti K."/>
            <person name="Zhao Z."/>
            <person name="Chiniquy J."/>
            <person name="Barry K."/>
            <person name="Brewer H.M."/>
            <person name="Purvine S.O."/>
            <person name="Wright A.T."/>
            <person name="Boxma B."/>
            <person name="Van Alen T."/>
            <person name="Hackstein J.H."/>
            <person name="Baker S.E."/>
            <person name="Grigoriev I.V."/>
            <person name="O'Malley M.A."/>
        </authorList>
    </citation>
    <scope>NUCLEOTIDE SEQUENCE [LARGE SCALE GENOMIC DNA]</scope>
    <source>
        <strain evidence="3">finn</strain>
    </source>
</reference>
<evidence type="ECO:0000256" key="1">
    <source>
        <dbReference type="SAM" id="MobiDB-lite"/>
    </source>
</evidence>
<dbReference type="EMBL" id="MCFH01000005">
    <property type="protein sequence ID" value="ORX57766.1"/>
    <property type="molecule type" value="Genomic_DNA"/>
</dbReference>
<dbReference type="OrthoDB" id="205569at2759"/>
<feature type="region of interest" description="Disordered" evidence="1">
    <location>
        <begin position="221"/>
        <end position="245"/>
    </location>
</feature>
<name>A0A1Y1VKX6_9FUNG</name>